<dbReference type="GO" id="GO:0016887">
    <property type="term" value="F:ATP hydrolysis activity"/>
    <property type="evidence" value="ECO:0007669"/>
    <property type="project" value="RHEA"/>
</dbReference>
<dbReference type="GO" id="GO:0043139">
    <property type="term" value="F:5'-3' DNA helicase activity"/>
    <property type="evidence" value="ECO:0007669"/>
    <property type="project" value="UniProtKB-EC"/>
</dbReference>
<dbReference type="AlphaFoldDB" id="A0A314KMW6"/>
<keyword evidence="1" id="KW-0227">DNA damage</keyword>
<feature type="domain" description="DNA helicase Pif1-like 2B" evidence="3">
    <location>
        <begin position="436"/>
        <end position="482"/>
    </location>
</feature>
<keyword evidence="1" id="KW-0378">Hydrolase</keyword>
<dbReference type="Pfam" id="PF21530">
    <property type="entry name" value="Pif1_2B_dom"/>
    <property type="match status" value="2"/>
</dbReference>
<dbReference type="PANTHER" id="PTHR23274:SF48">
    <property type="entry name" value="ATP-DEPENDENT DNA HELICASE"/>
    <property type="match status" value="1"/>
</dbReference>
<comment type="catalytic activity">
    <reaction evidence="1">
        <text>ATP + H2O = ADP + phosphate + H(+)</text>
        <dbReference type="Rhea" id="RHEA:13065"/>
        <dbReference type="ChEBI" id="CHEBI:15377"/>
        <dbReference type="ChEBI" id="CHEBI:15378"/>
        <dbReference type="ChEBI" id="CHEBI:30616"/>
        <dbReference type="ChEBI" id="CHEBI:43474"/>
        <dbReference type="ChEBI" id="CHEBI:456216"/>
        <dbReference type="EC" id="5.6.2.3"/>
    </reaction>
</comment>
<dbReference type="InterPro" id="IPR010285">
    <property type="entry name" value="DNA_helicase_pif1-like_DEAD"/>
</dbReference>
<dbReference type="Gramene" id="OIT30628">
    <property type="protein sequence ID" value="OIT30628"/>
    <property type="gene ID" value="A4A49_52816"/>
</dbReference>
<dbReference type="SUPFAM" id="SSF52540">
    <property type="entry name" value="P-loop containing nucleoside triphosphate hydrolases"/>
    <property type="match status" value="2"/>
</dbReference>
<comment type="cofactor">
    <cofactor evidence="1">
        <name>Mg(2+)</name>
        <dbReference type="ChEBI" id="CHEBI:18420"/>
    </cofactor>
</comment>
<dbReference type="EMBL" id="MJEQ01001463">
    <property type="protein sequence ID" value="OIT30628.1"/>
    <property type="molecule type" value="Genomic_DNA"/>
</dbReference>
<proteinExistence type="inferred from homology"/>
<protein>
    <recommendedName>
        <fullName evidence="1">ATP-dependent DNA helicase</fullName>
        <ecNumber evidence="1">5.6.2.3</ecNumber>
    </recommendedName>
</protein>
<keyword evidence="1" id="KW-0347">Helicase</keyword>
<dbReference type="GO" id="GO:0006310">
    <property type="term" value="P:DNA recombination"/>
    <property type="evidence" value="ECO:0007669"/>
    <property type="project" value="UniProtKB-KW"/>
</dbReference>
<evidence type="ECO:0000259" key="3">
    <source>
        <dbReference type="Pfam" id="PF21530"/>
    </source>
</evidence>
<name>A0A314KMW6_NICAT</name>
<keyword evidence="1" id="KW-0547">Nucleotide-binding</keyword>
<dbReference type="GO" id="GO:0005657">
    <property type="term" value="C:replication fork"/>
    <property type="evidence" value="ECO:0007669"/>
    <property type="project" value="TreeGrafter"/>
</dbReference>
<feature type="domain" description="DNA helicase Pif1-like 2B" evidence="3">
    <location>
        <begin position="188"/>
        <end position="215"/>
    </location>
</feature>
<keyword evidence="5" id="KW-1185">Reference proteome</keyword>
<dbReference type="GO" id="GO:0000723">
    <property type="term" value="P:telomere maintenance"/>
    <property type="evidence" value="ECO:0007669"/>
    <property type="project" value="InterPro"/>
</dbReference>
<dbReference type="GO" id="GO:0006260">
    <property type="term" value="P:DNA replication"/>
    <property type="evidence" value="ECO:0007669"/>
    <property type="project" value="TreeGrafter"/>
</dbReference>
<evidence type="ECO:0000313" key="5">
    <source>
        <dbReference type="Proteomes" id="UP000187609"/>
    </source>
</evidence>
<dbReference type="InterPro" id="IPR027417">
    <property type="entry name" value="P-loop_NTPase"/>
</dbReference>
<gene>
    <name evidence="4" type="ORF">A4A49_52816</name>
</gene>
<evidence type="ECO:0000259" key="2">
    <source>
        <dbReference type="Pfam" id="PF05970"/>
    </source>
</evidence>
<keyword evidence="1" id="KW-0067">ATP-binding</keyword>
<comment type="caution">
    <text evidence="4">The sequence shown here is derived from an EMBL/GenBank/DDBJ whole genome shotgun (WGS) entry which is preliminary data.</text>
</comment>
<evidence type="ECO:0000256" key="1">
    <source>
        <dbReference type="RuleBase" id="RU363044"/>
    </source>
</evidence>
<feature type="domain" description="DNA helicase Pif1-like DEAD-box helicase" evidence="2">
    <location>
        <begin position="1"/>
        <end position="92"/>
    </location>
</feature>
<dbReference type="CDD" id="cd18809">
    <property type="entry name" value="SF1_C_RecD"/>
    <property type="match status" value="2"/>
</dbReference>
<keyword evidence="1" id="KW-0233">DNA recombination</keyword>
<sequence length="611" mass="68857">MHKYCFEALDQTLRDILRFKDTSSADKPFGGKTVVFGGDFRQILPVIAKGSRQDIVNATLNSSYLWAHCEVLNLTKNMRLQRDQLDADLDEIGSSIDGIEKVQIPNDLLINNCDDPISAIVESTYPYFFNHSSDIDYLQQRAILAPTLDMVESINEYMVSLNHSPEKTYLSFDTVCMSDHSFSALEHVGVPMMLLRNIDQSSGLCNGTRLIITRLENRVIEAKVLSGNMAGQKVFIPRMTLTPSDARIPFKFQRRQFPIVVSFAMTTNKSQGQSLSHVGLFLKKPVFTYGQLYVALSRVTSRKGLKILVYDDDGQITNEARNVVYKEVFPIGDGRIGSSIDGIEKVQIPNDLLINNCDDPISAIVESTYPYFFNHSSDIDYLQQRAILAPTLDMVESINEYMISLNHSPQKTYLSSDTVCMSDHSFSALEHVHTPEFLNSIKCSGIPNHSITLKVGVPVMLLRNIDQSSGLCNGTRLIITRLENRVIEAKVLSGNMAGQKVFIPRMTLTPSDARIPFKFQRRQFPIVVSFAMTTNKSQGQSLSHVGLFLKKPVFTYGQLYVALSRVTSRKGLKILVYDDDGQITNEARNVVHDGIIRYLQEIKQLKKWYNF</sequence>
<dbReference type="GO" id="GO:0006281">
    <property type="term" value="P:DNA repair"/>
    <property type="evidence" value="ECO:0007669"/>
    <property type="project" value="UniProtKB-KW"/>
</dbReference>
<dbReference type="Pfam" id="PF05970">
    <property type="entry name" value="PIF1"/>
    <property type="match status" value="1"/>
</dbReference>
<dbReference type="STRING" id="49451.A0A314KMW6"/>
<dbReference type="GO" id="GO:0005524">
    <property type="term" value="F:ATP binding"/>
    <property type="evidence" value="ECO:0007669"/>
    <property type="project" value="UniProtKB-KW"/>
</dbReference>
<comment type="similarity">
    <text evidence="1">Belongs to the helicase family.</text>
</comment>
<organism evidence="4 5">
    <name type="scientific">Nicotiana attenuata</name>
    <name type="common">Coyote tobacco</name>
    <dbReference type="NCBI Taxonomy" id="49451"/>
    <lineage>
        <taxon>Eukaryota</taxon>
        <taxon>Viridiplantae</taxon>
        <taxon>Streptophyta</taxon>
        <taxon>Embryophyta</taxon>
        <taxon>Tracheophyta</taxon>
        <taxon>Spermatophyta</taxon>
        <taxon>Magnoliopsida</taxon>
        <taxon>eudicotyledons</taxon>
        <taxon>Gunneridae</taxon>
        <taxon>Pentapetalae</taxon>
        <taxon>asterids</taxon>
        <taxon>lamiids</taxon>
        <taxon>Solanales</taxon>
        <taxon>Solanaceae</taxon>
        <taxon>Nicotianoideae</taxon>
        <taxon>Nicotianeae</taxon>
        <taxon>Nicotiana</taxon>
    </lineage>
</organism>
<evidence type="ECO:0000313" key="4">
    <source>
        <dbReference type="EMBL" id="OIT30628.1"/>
    </source>
</evidence>
<dbReference type="PANTHER" id="PTHR23274">
    <property type="entry name" value="DNA HELICASE-RELATED"/>
    <property type="match status" value="1"/>
</dbReference>
<dbReference type="InterPro" id="IPR049163">
    <property type="entry name" value="Pif1-like_2B_dom"/>
</dbReference>
<dbReference type="Proteomes" id="UP000187609">
    <property type="component" value="Unassembled WGS sequence"/>
</dbReference>
<dbReference type="EC" id="5.6.2.3" evidence="1"/>
<keyword evidence="1" id="KW-0234">DNA repair</keyword>
<reference evidence="4" key="1">
    <citation type="submission" date="2016-11" db="EMBL/GenBank/DDBJ databases">
        <title>The genome of Nicotiana attenuata.</title>
        <authorList>
            <person name="Xu S."/>
            <person name="Brockmoeller T."/>
            <person name="Gaquerel E."/>
            <person name="Navarro A."/>
            <person name="Kuhl H."/>
            <person name="Gase K."/>
            <person name="Ling Z."/>
            <person name="Zhou W."/>
            <person name="Kreitzer C."/>
            <person name="Stanke M."/>
            <person name="Tang H."/>
            <person name="Lyons E."/>
            <person name="Pandey P."/>
            <person name="Pandey S.P."/>
            <person name="Timmermann B."/>
            <person name="Baldwin I.T."/>
        </authorList>
    </citation>
    <scope>NUCLEOTIDE SEQUENCE [LARGE SCALE GENOMIC DNA]</scope>
    <source>
        <strain evidence="4">UT</strain>
    </source>
</reference>
<dbReference type="SMR" id="A0A314KMW6"/>
<accession>A0A314KMW6</accession>